<dbReference type="PANTHER" id="PTHR31151:SF0">
    <property type="entry name" value="PROLINE-TRNA LIGASE (DUF1680)"/>
    <property type="match status" value="1"/>
</dbReference>
<dbReference type="OrthoDB" id="5358475at2759"/>
<evidence type="ECO:0000259" key="2">
    <source>
        <dbReference type="Pfam" id="PF20736"/>
    </source>
</evidence>
<dbReference type="InterPro" id="IPR036195">
    <property type="entry name" value="AbfB_ABD_sf"/>
</dbReference>
<dbReference type="Gene3D" id="2.80.10.50">
    <property type="match status" value="1"/>
</dbReference>
<dbReference type="AlphaFoldDB" id="A0A2I0ALX6"/>
<keyword evidence="4" id="KW-1185">Reference proteome</keyword>
<organism evidence="3 4">
    <name type="scientific">Apostasia shenzhenica</name>
    <dbReference type="NCBI Taxonomy" id="1088818"/>
    <lineage>
        <taxon>Eukaryota</taxon>
        <taxon>Viridiplantae</taxon>
        <taxon>Streptophyta</taxon>
        <taxon>Embryophyta</taxon>
        <taxon>Tracheophyta</taxon>
        <taxon>Spermatophyta</taxon>
        <taxon>Magnoliopsida</taxon>
        <taxon>Liliopsida</taxon>
        <taxon>Asparagales</taxon>
        <taxon>Orchidaceae</taxon>
        <taxon>Apostasioideae</taxon>
        <taxon>Apostasia</taxon>
    </lineage>
</organism>
<evidence type="ECO:0000313" key="3">
    <source>
        <dbReference type="EMBL" id="PKA56549.1"/>
    </source>
</evidence>
<dbReference type="Pfam" id="PF20736">
    <property type="entry name" value="Glyco_hydro127M"/>
    <property type="match status" value="1"/>
</dbReference>
<accession>A0A2I0ALX6</accession>
<feature type="domain" description="Non-reducing end beta-L-arabinofuranosidase-like GH127 middle" evidence="2">
    <location>
        <begin position="266"/>
        <end position="368"/>
    </location>
</feature>
<evidence type="ECO:0000313" key="4">
    <source>
        <dbReference type="Proteomes" id="UP000236161"/>
    </source>
</evidence>
<evidence type="ECO:0000259" key="1">
    <source>
        <dbReference type="Pfam" id="PF07944"/>
    </source>
</evidence>
<dbReference type="GO" id="GO:0046556">
    <property type="term" value="F:alpha-L-arabinofuranosidase activity"/>
    <property type="evidence" value="ECO:0007669"/>
    <property type="project" value="InterPro"/>
</dbReference>
<gene>
    <name evidence="3" type="ORF">AXF42_Ash015322</name>
</gene>
<proteinExistence type="predicted"/>
<dbReference type="SUPFAM" id="SSF110221">
    <property type="entry name" value="AbfB domain"/>
    <property type="match status" value="1"/>
</dbReference>
<dbReference type="InterPro" id="IPR049046">
    <property type="entry name" value="Beta-AFase-like_GH127_middle"/>
</dbReference>
<dbReference type="EMBL" id="KZ451971">
    <property type="protein sequence ID" value="PKA56549.1"/>
    <property type="molecule type" value="Genomic_DNA"/>
</dbReference>
<feature type="domain" description="Non-reducing end beta-L-arabinofuranosidase-like GH127 catalytic" evidence="1">
    <location>
        <begin position="1"/>
        <end position="253"/>
    </location>
</feature>
<dbReference type="InterPro" id="IPR008928">
    <property type="entry name" value="6-hairpin_glycosidase_sf"/>
</dbReference>
<dbReference type="Pfam" id="PF07944">
    <property type="entry name" value="Beta-AFase-like_GH127_cat"/>
    <property type="match status" value="1"/>
</dbReference>
<dbReference type="GO" id="GO:0046373">
    <property type="term" value="P:L-arabinose metabolic process"/>
    <property type="evidence" value="ECO:0007669"/>
    <property type="project" value="InterPro"/>
</dbReference>
<dbReference type="InterPro" id="IPR012878">
    <property type="entry name" value="Beta-AFase-like_GH127_cat"/>
</dbReference>
<protein>
    <recommendedName>
        <fullName evidence="5">Alpha-L-arabinofuranosidase B arabinose-binding domain-containing protein</fullName>
    </recommendedName>
</protein>
<dbReference type="PANTHER" id="PTHR31151">
    <property type="entry name" value="PROLINE-TRNA LIGASE (DUF1680)"/>
    <property type="match status" value="1"/>
</dbReference>
<name>A0A2I0ALX6_9ASPA</name>
<sequence>MAGLLDQYTLAGNSQALSMVTWMAEYFGNRVRNVITKYTIERHWLSLNEETGGMNDVLYNLYRITGDQKHLVLAHLFDKPCFLGLLALQTDGLSGFHSNTHIPVVIGAQKRYETTGDHLYKEIATCFMDFVNSSHSYATGGTSVSEFWSDPKRLGGALTTENEESCTTYNMLKVARNMFRWTKKMMYADYYERALTNGVLGIQRGTEPGVMIYMLPQGPGKSKAVSYHGWGTKFDSFWCCYGTGIESFSKLGDSIYFEEMGSSPGLYILQYIPSTLNWKTGGIRIFQKIVPFSSMQPILQISFNISSTEASSQASTLNFRIPFWTVSSANGAKARLNFQDLNLTDPGSFLSISRNWGTNDYLELLLPISLWTETIKDDRPEFASVQGIFFGPYLLAGLSDGDWDINAQNSSAISDWITPIPQLDRFPLVSLTQESSNETFVVLNSNCTLKMAKLPKAGTQSALHATFRLLPHNSTMQSFQTSDHNYLLGQFVKIEPFDLPGMYLTHQAPNNSIIISVYAEGNSNSLFKVVSGMDGKSNSVSLESGKQKGCFLYSGVLHSKGSKVQLMCKQEDASFKNAVSFSLKNGLRQYHPISFRAKGVKRDFILEPLMSLMDEAYTVYFNITGWRDRNYT</sequence>
<dbReference type="SUPFAM" id="SSF48208">
    <property type="entry name" value="Six-hairpin glycosidases"/>
    <property type="match status" value="1"/>
</dbReference>
<evidence type="ECO:0008006" key="5">
    <source>
        <dbReference type="Google" id="ProtNLM"/>
    </source>
</evidence>
<dbReference type="Proteomes" id="UP000236161">
    <property type="component" value="Unassembled WGS sequence"/>
</dbReference>
<reference evidence="3 4" key="1">
    <citation type="journal article" date="2017" name="Nature">
        <title>The Apostasia genome and the evolution of orchids.</title>
        <authorList>
            <person name="Zhang G.Q."/>
            <person name="Liu K.W."/>
            <person name="Li Z."/>
            <person name="Lohaus R."/>
            <person name="Hsiao Y.Y."/>
            <person name="Niu S.C."/>
            <person name="Wang J.Y."/>
            <person name="Lin Y.C."/>
            <person name="Xu Q."/>
            <person name="Chen L.J."/>
            <person name="Yoshida K."/>
            <person name="Fujiwara S."/>
            <person name="Wang Z.W."/>
            <person name="Zhang Y.Q."/>
            <person name="Mitsuda N."/>
            <person name="Wang M."/>
            <person name="Liu G.H."/>
            <person name="Pecoraro L."/>
            <person name="Huang H.X."/>
            <person name="Xiao X.J."/>
            <person name="Lin M."/>
            <person name="Wu X.Y."/>
            <person name="Wu W.L."/>
            <person name="Chen Y.Y."/>
            <person name="Chang S.B."/>
            <person name="Sakamoto S."/>
            <person name="Ohme-Takagi M."/>
            <person name="Yagi M."/>
            <person name="Zeng S.J."/>
            <person name="Shen C.Y."/>
            <person name="Yeh C.M."/>
            <person name="Luo Y.B."/>
            <person name="Tsai W.C."/>
            <person name="Van de Peer Y."/>
            <person name="Liu Z.J."/>
        </authorList>
    </citation>
    <scope>NUCLEOTIDE SEQUENCE [LARGE SCALE GENOMIC DNA]</scope>
    <source>
        <strain evidence="4">cv. Shenzhen</strain>
        <tissue evidence="3">Stem</tissue>
    </source>
</reference>